<reference evidence="8" key="1">
    <citation type="submission" date="2024-03" db="EMBL/GenBank/DDBJ databases">
        <authorList>
            <consortium name="ELIXIR-Norway"/>
            <consortium name="Elixir Norway"/>
        </authorList>
    </citation>
    <scope>NUCLEOTIDE SEQUENCE</scope>
</reference>
<dbReference type="Gene3D" id="4.10.1100.10">
    <property type="entry name" value="Transcription factor, SBP-box domain"/>
    <property type="match status" value="1"/>
</dbReference>
<dbReference type="InterPro" id="IPR036893">
    <property type="entry name" value="SBP_sf"/>
</dbReference>
<keyword evidence="1" id="KW-0479">Metal-binding</keyword>
<dbReference type="Pfam" id="PF26102">
    <property type="entry name" value="Ig_SPL7"/>
    <property type="match status" value="1"/>
</dbReference>
<proteinExistence type="predicted"/>
<evidence type="ECO:0000313" key="8">
    <source>
        <dbReference type="EMBL" id="CAK9876081.1"/>
    </source>
</evidence>
<dbReference type="PANTHER" id="PTHR31251:SF86">
    <property type="entry name" value="SQUAMOSA PROMOTER-BINDING-LIKE PROTEIN 1"/>
    <property type="match status" value="1"/>
</dbReference>
<dbReference type="Proteomes" id="UP001497522">
    <property type="component" value="Chromosome 5"/>
</dbReference>
<dbReference type="Pfam" id="PF03110">
    <property type="entry name" value="SBP"/>
    <property type="match status" value="1"/>
</dbReference>
<dbReference type="InterPro" id="IPR002110">
    <property type="entry name" value="Ankyrin_rpt"/>
</dbReference>
<dbReference type="SUPFAM" id="SSF103612">
    <property type="entry name" value="SBT domain"/>
    <property type="match status" value="1"/>
</dbReference>
<keyword evidence="3" id="KW-0862">Zinc</keyword>
<keyword evidence="6" id="KW-1133">Transmembrane helix</keyword>
<sequence length="1058" mass="116180">MENSSQRKEWDMKAWNWDSVMFVAQPASGTASGSANEGTQRRSVDENGGHRRAPEFTFQLEGSSGAPRQPLLGDSRSESELQSRSFFDRETPSPPQNGAKSLRVDDTAPEEVGSLGLKLGGISYPIVEEDGSGSHGVKRTRSSSPQSQVPMCQVDNCKADLSKAKDYHRRHKVCDMHSKAANASVMQLMQRFCQQCSRFHPLPEFDEGKRSCRRRLEGHNRRRRKTQTDPTARSYLMGDDDLIGRGGAGLVSGLLHILAQLQVLASLEDRTTPLWNSLIPNLDSLAAGLVSRQEQVAPSNGHTSDLSIATQQLLSRLAGGSSPEVLALLLQSTGQLPTSLMHVLGSHPLIQERAGLVPLSHASSSTPDLLTCPLQREVGHSSFGCASGVPAPTDHRLPVSRELIPKSTDSSLVRPIAERLMPNPELSALQDDQVLAAPAMQRSFPEQSTADHSTMWKNPTRRISLKLFDRTPEDLPHNLRMQIDAWLEHRPTDMESYIKPGCVVLTIYVSMPHSAWVELDRDLQQSLEKLLNTCSGAFWHKGRILVQVEQQMVLIVDGNIVERKLVDPLSQPYIQSVRPIAIVAGQETNISCNGFNLAHSGTRLLCVYQGKNLSQSVSNVEDEEADNASGGADVEVDEVNSYGEEGVEDCAIMVTADRAIFKVEQNLSGGNSKPVIVANTLVCKELCKLEEEIEAATLCAAEMAEREGLESGDILICSEVARALVEEDVACFLHELGWYFQNRSYWQFSDSASLDMVHAFRLKCLLVFSVERDWCTVVQKLLDMPFQRAESDSLFAKLSNVVRDEISLLHRAVRRKCRPMVELLLAYVPSSLTKESDFGLENFQRIMQFKLQWGNFFRPDMAGPAGLTPLHIAASMQDAEDVVDALTSDPCQVGLHAWVSKQDESGQTPLSLALVGGNIKSIQLVRAKLALLESMGGSVAINIPGDSLPHIQDQRPCEASKSAAPKSLNLELPFSSNQRSASGVKLNTGKARFPCSTFGRQAGNPGGIVYAYIPKSFLLSLVTIATICVCVCLLFKDPPFVTFVRPPFRWDSLGSGPQ</sequence>
<evidence type="ECO:0000259" key="7">
    <source>
        <dbReference type="PROSITE" id="PS51141"/>
    </source>
</evidence>
<feature type="region of interest" description="Disordered" evidence="5">
    <location>
        <begin position="130"/>
        <end position="150"/>
    </location>
</feature>
<gene>
    <name evidence="8" type="ORF">CSSPJE1EN2_LOCUS18303</name>
</gene>
<dbReference type="PANTHER" id="PTHR31251">
    <property type="entry name" value="SQUAMOSA PROMOTER-BINDING-LIKE PROTEIN 4"/>
    <property type="match status" value="1"/>
</dbReference>
<keyword evidence="9" id="KW-1185">Reference proteome</keyword>
<evidence type="ECO:0000256" key="4">
    <source>
        <dbReference type="PROSITE-ProRule" id="PRU00470"/>
    </source>
</evidence>
<keyword evidence="6" id="KW-0812">Transmembrane</keyword>
<dbReference type="InterPro" id="IPR044817">
    <property type="entry name" value="SBP-like"/>
</dbReference>
<feature type="transmembrane region" description="Helical" evidence="6">
    <location>
        <begin position="1017"/>
        <end position="1035"/>
    </location>
</feature>
<evidence type="ECO:0000256" key="6">
    <source>
        <dbReference type="SAM" id="Phobius"/>
    </source>
</evidence>
<feature type="compositionally biased region" description="Polar residues" evidence="5">
    <location>
        <begin position="27"/>
        <end position="38"/>
    </location>
</feature>
<evidence type="ECO:0000256" key="2">
    <source>
        <dbReference type="ARBA" id="ARBA00022771"/>
    </source>
</evidence>
<feature type="domain" description="SBP-type" evidence="7">
    <location>
        <begin position="149"/>
        <end position="226"/>
    </location>
</feature>
<evidence type="ECO:0000256" key="1">
    <source>
        <dbReference type="ARBA" id="ARBA00022723"/>
    </source>
</evidence>
<name>A0ABP1BKD8_9BRYO</name>
<dbReference type="SUPFAM" id="SSF48403">
    <property type="entry name" value="Ankyrin repeat"/>
    <property type="match status" value="1"/>
</dbReference>
<evidence type="ECO:0000256" key="5">
    <source>
        <dbReference type="SAM" id="MobiDB-lite"/>
    </source>
</evidence>
<dbReference type="PROSITE" id="PS51141">
    <property type="entry name" value="ZF_SBP"/>
    <property type="match status" value="1"/>
</dbReference>
<keyword evidence="6" id="KW-0472">Membrane</keyword>
<accession>A0ABP1BKD8</accession>
<dbReference type="InterPro" id="IPR004333">
    <property type="entry name" value="SBP_dom"/>
</dbReference>
<evidence type="ECO:0000256" key="3">
    <source>
        <dbReference type="ARBA" id="ARBA00022833"/>
    </source>
</evidence>
<feature type="compositionally biased region" description="Basic and acidic residues" evidence="5">
    <location>
        <begin position="39"/>
        <end position="54"/>
    </location>
</feature>
<dbReference type="EMBL" id="OZ023706">
    <property type="protein sequence ID" value="CAK9876081.1"/>
    <property type="molecule type" value="Genomic_DNA"/>
</dbReference>
<feature type="region of interest" description="Disordered" evidence="5">
    <location>
        <begin position="26"/>
        <end position="107"/>
    </location>
</feature>
<dbReference type="Gene3D" id="1.25.40.20">
    <property type="entry name" value="Ankyrin repeat-containing domain"/>
    <property type="match status" value="1"/>
</dbReference>
<protein>
    <recommendedName>
        <fullName evidence="7">SBP-type domain-containing protein</fullName>
    </recommendedName>
</protein>
<dbReference type="InterPro" id="IPR036770">
    <property type="entry name" value="Ankyrin_rpt-contain_sf"/>
</dbReference>
<feature type="compositionally biased region" description="Basic and acidic residues" evidence="5">
    <location>
        <begin position="75"/>
        <end position="91"/>
    </location>
</feature>
<dbReference type="SMART" id="SM00248">
    <property type="entry name" value="ANK"/>
    <property type="match status" value="3"/>
</dbReference>
<evidence type="ECO:0000313" key="9">
    <source>
        <dbReference type="Proteomes" id="UP001497522"/>
    </source>
</evidence>
<organism evidence="8 9">
    <name type="scientific">Sphagnum jensenii</name>
    <dbReference type="NCBI Taxonomy" id="128206"/>
    <lineage>
        <taxon>Eukaryota</taxon>
        <taxon>Viridiplantae</taxon>
        <taxon>Streptophyta</taxon>
        <taxon>Embryophyta</taxon>
        <taxon>Bryophyta</taxon>
        <taxon>Sphagnophytina</taxon>
        <taxon>Sphagnopsida</taxon>
        <taxon>Sphagnales</taxon>
        <taxon>Sphagnaceae</taxon>
        <taxon>Sphagnum</taxon>
    </lineage>
</organism>
<keyword evidence="2 4" id="KW-0863">Zinc-finger</keyword>